<protein>
    <submittedName>
        <fullName evidence="2">ARID domain-containing protein</fullName>
    </submittedName>
</protein>
<proteinExistence type="predicted"/>
<name>A0AC34GTS3_9BILA</name>
<evidence type="ECO:0000313" key="2">
    <source>
        <dbReference type="WBParaSite" id="ES5_v2.g8253.t1"/>
    </source>
</evidence>
<organism evidence="1 2">
    <name type="scientific">Panagrolaimus sp. ES5</name>
    <dbReference type="NCBI Taxonomy" id="591445"/>
    <lineage>
        <taxon>Eukaryota</taxon>
        <taxon>Metazoa</taxon>
        <taxon>Ecdysozoa</taxon>
        <taxon>Nematoda</taxon>
        <taxon>Chromadorea</taxon>
        <taxon>Rhabditida</taxon>
        <taxon>Tylenchina</taxon>
        <taxon>Panagrolaimomorpha</taxon>
        <taxon>Panagrolaimoidea</taxon>
        <taxon>Panagrolaimidae</taxon>
        <taxon>Panagrolaimus</taxon>
    </lineage>
</organism>
<dbReference type="WBParaSite" id="ES5_v2.g8253.t1">
    <property type="protein sequence ID" value="ES5_v2.g8253.t1"/>
    <property type="gene ID" value="ES5_v2.g8253"/>
</dbReference>
<reference evidence="2" key="1">
    <citation type="submission" date="2022-11" db="UniProtKB">
        <authorList>
            <consortium name="WormBaseParasite"/>
        </authorList>
    </citation>
    <scope>IDENTIFICATION</scope>
</reference>
<accession>A0AC34GTS3</accession>
<evidence type="ECO:0000313" key="1">
    <source>
        <dbReference type="Proteomes" id="UP000887579"/>
    </source>
</evidence>
<dbReference type="Proteomes" id="UP000887579">
    <property type="component" value="Unplaced"/>
</dbReference>
<sequence>MLSLKHNESSSLETYFNTVEIKPELLVKEKQFEESLKNFYRQKWGCQCRPPVINGKAINLYKLYSKVLSNGGWLKVSNQDKWDDIAQEMGYSENISMINNGIKLIYMRYLSKYEEVQTLGEIDDHDTDIYGSKTKSKMYFNFASGDCPISSLFRDKKIDTYENEYAKVIKSLYSGLPNEVDFAFNVLTVMSNPGTHVTSILRNLSFESINIHTMGKSDILIKFMCICAASKHVRLVNDALNILSNIGTEIDLITPDGVYCNVMLLKIICDCLHSDDKNKVLHSLEIIAALCQNEKNEAVCAEFLDALMINRIFQLATVKDILICIHTLETLYQFSELGRASCNRIISVPNSIELLVSMVTNDAASFGRTGLSGIQVVESLGNQQSARQHYPPPPSTLSTSTYRPQIYPSQPQPPPSTYHQQTPRTVHSIQKIHHPQQNLNKISIFSNSTVYTEQKDNKLNYYIKGVRYLNQSISTVASNYPVMQKILTTPKSVSQTVRIVPALGSPTNGVIAKESSGVVVDKLKPDVSTEPRMNHISNNQMKDVENKIDISSENADEAYSQNDEEQNEIPVVRVEISEADPFIEDSIDLKPKKRINGHILENGDTIIQDEKRTNGIYNGIEPVEIIKENGHIAETSEIDNIGMELDGGLSDHEEEDKNLPEGDPAKIDETVEAVSKVPPKNGKINITETTIVEEVVTNGVKGKKRKASTPKTTKKKTRLAKDSVSADSSNEKNGVTTINEQFASTSSSSDYMCEWNACGHLFSTSEAISIHIIKDHLNDEAKNEDNTFLCLWPACNKTRRAKWSLVTHVGDHHLQEHQLRAACTKRIEMGGNVLYIAAIEQQFAERINEPETVPTYTQAAAIDAIRRHSVVQYQREFTDEQEGPVTKCIRLTTALILRNIARYSEEGRCKLRRFELQLCPIALSRLEANGALIQCLAEMDNTKNEESIPSLYQPPIQSNKIQQQQPQSKPIFAVPLPPSRRPEQ</sequence>